<evidence type="ECO:0000313" key="3">
    <source>
        <dbReference type="EMBL" id="KAJ7709633.1"/>
    </source>
</evidence>
<keyword evidence="4" id="KW-1185">Reference proteome</keyword>
<accession>A0AAD7H0Q4</accession>
<evidence type="ECO:0000313" key="4">
    <source>
        <dbReference type="Proteomes" id="UP001221757"/>
    </source>
</evidence>
<proteinExistence type="predicted"/>
<feature type="region of interest" description="Disordered" evidence="1">
    <location>
        <begin position="1"/>
        <end position="26"/>
    </location>
</feature>
<evidence type="ECO:0000259" key="2">
    <source>
        <dbReference type="Pfam" id="PF09820"/>
    </source>
</evidence>
<organism evidence="3 4">
    <name type="scientific">Mycena rosella</name>
    <name type="common">Pink bonnet</name>
    <name type="synonym">Agaricus rosellus</name>
    <dbReference type="NCBI Taxonomy" id="1033263"/>
    <lineage>
        <taxon>Eukaryota</taxon>
        <taxon>Fungi</taxon>
        <taxon>Dikarya</taxon>
        <taxon>Basidiomycota</taxon>
        <taxon>Agaricomycotina</taxon>
        <taxon>Agaricomycetes</taxon>
        <taxon>Agaricomycetidae</taxon>
        <taxon>Agaricales</taxon>
        <taxon>Marasmiineae</taxon>
        <taxon>Mycenaceae</taxon>
        <taxon>Mycena</taxon>
    </lineage>
</organism>
<dbReference type="EMBL" id="JARKIE010000002">
    <property type="protein sequence ID" value="KAJ7709633.1"/>
    <property type="molecule type" value="Genomic_DNA"/>
</dbReference>
<reference evidence="3" key="1">
    <citation type="submission" date="2023-03" db="EMBL/GenBank/DDBJ databases">
        <title>Massive genome expansion in bonnet fungi (Mycena s.s.) driven by repeated elements and novel gene families across ecological guilds.</title>
        <authorList>
            <consortium name="Lawrence Berkeley National Laboratory"/>
            <person name="Harder C.B."/>
            <person name="Miyauchi S."/>
            <person name="Viragh M."/>
            <person name="Kuo A."/>
            <person name="Thoen E."/>
            <person name="Andreopoulos B."/>
            <person name="Lu D."/>
            <person name="Skrede I."/>
            <person name="Drula E."/>
            <person name="Henrissat B."/>
            <person name="Morin E."/>
            <person name="Kohler A."/>
            <person name="Barry K."/>
            <person name="LaButti K."/>
            <person name="Morin E."/>
            <person name="Salamov A."/>
            <person name="Lipzen A."/>
            <person name="Mereny Z."/>
            <person name="Hegedus B."/>
            <person name="Baldrian P."/>
            <person name="Stursova M."/>
            <person name="Weitz H."/>
            <person name="Taylor A."/>
            <person name="Grigoriev I.V."/>
            <person name="Nagy L.G."/>
            <person name="Martin F."/>
            <person name="Kauserud H."/>
        </authorList>
    </citation>
    <scope>NUCLEOTIDE SEQUENCE</scope>
    <source>
        <strain evidence="3">CBHHK067</strain>
    </source>
</reference>
<feature type="domain" description="AAA-ATPase-like" evidence="2">
    <location>
        <begin position="52"/>
        <end position="97"/>
    </location>
</feature>
<dbReference type="Pfam" id="PF09820">
    <property type="entry name" value="AAA-ATPase_like"/>
    <property type="match status" value="1"/>
</dbReference>
<name>A0AAD7H0Q4_MYCRO</name>
<feature type="compositionally biased region" description="Acidic residues" evidence="1">
    <location>
        <begin position="8"/>
        <end position="20"/>
    </location>
</feature>
<gene>
    <name evidence="3" type="ORF">B0H17DRAFT_231615</name>
</gene>
<dbReference type="InterPro" id="IPR018631">
    <property type="entry name" value="AAA-ATPase-like_dom"/>
</dbReference>
<evidence type="ECO:0000256" key="1">
    <source>
        <dbReference type="SAM" id="MobiDB-lite"/>
    </source>
</evidence>
<dbReference type="Proteomes" id="UP001221757">
    <property type="component" value="Unassembled WGS sequence"/>
</dbReference>
<dbReference type="AlphaFoldDB" id="A0AAD7H0Q4"/>
<sequence length="150" mass="17173">MKCPFIWSDDEDDDSSSDSEPDPKRVAISPVSEPHFRLPRGGDSFLDFCDHPGTAVVDKTRCILELPDKFRCLLLRPPRFGKTAFLSTLSHYCDIHGARHFSRQHFAFPLALSGIRLRSDMDFITSELKFNSSLALRGLPSEWQTIRFWV</sequence>
<comment type="caution">
    <text evidence="3">The sequence shown here is derived from an EMBL/GenBank/DDBJ whole genome shotgun (WGS) entry which is preliminary data.</text>
</comment>
<protein>
    <recommendedName>
        <fullName evidence="2">AAA-ATPase-like domain-containing protein</fullName>
    </recommendedName>
</protein>